<protein>
    <submittedName>
        <fullName evidence="1">Uncharacterized protein</fullName>
    </submittedName>
</protein>
<gene>
    <name evidence="1" type="ORF">GGU10DRAFT_320269</name>
</gene>
<evidence type="ECO:0000313" key="2">
    <source>
        <dbReference type="Proteomes" id="UP001163798"/>
    </source>
</evidence>
<comment type="caution">
    <text evidence="1">The sequence shown here is derived from an EMBL/GenBank/DDBJ whole genome shotgun (WGS) entry which is preliminary data.</text>
</comment>
<evidence type="ECO:0000313" key="1">
    <source>
        <dbReference type="EMBL" id="KAJ3781467.1"/>
    </source>
</evidence>
<accession>A0AA38KU30</accession>
<name>A0AA38KU30_9AGAR</name>
<sequence length="194" mass="21643">MINSEVVPVISSNIRCYLLDYYTMSVVDKNPMMESIVEWANINGPKLEKAYKQKGGWEGWAQVELASYLEQVFGGEGVATVSREDYVYNGNDQRSDLLIKTQKENGTYFTNMFELKCESSANSGNFRTKVQADCTKITNGVWNTEFAPCEAWIIAIGVTKTVGDLAVGGKNLAPYYKKIQAGGTQMTLWWGSRA</sequence>
<keyword evidence="2" id="KW-1185">Reference proteome</keyword>
<reference evidence="1" key="1">
    <citation type="submission" date="2022-08" db="EMBL/GenBank/DDBJ databases">
        <authorList>
            <consortium name="DOE Joint Genome Institute"/>
            <person name="Min B."/>
            <person name="Riley R."/>
            <person name="Sierra-Patev S."/>
            <person name="Naranjo-Ortiz M."/>
            <person name="Looney B."/>
            <person name="Konkel Z."/>
            <person name="Slot J.C."/>
            <person name="Sakamoto Y."/>
            <person name="Steenwyk J.L."/>
            <person name="Rokas A."/>
            <person name="Carro J."/>
            <person name="Camarero S."/>
            <person name="Ferreira P."/>
            <person name="Molpeceres G."/>
            <person name="Ruiz-Duenas F.J."/>
            <person name="Serrano A."/>
            <person name="Henrissat B."/>
            <person name="Drula E."/>
            <person name="Hughes K.W."/>
            <person name="Mata J.L."/>
            <person name="Ishikawa N.K."/>
            <person name="Vargas-Isla R."/>
            <person name="Ushijima S."/>
            <person name="Smith C.A."/>
            <person name="Ahrendt S."/>
            <person name="Andreopoulos W."/>
            <person name="He G."/>
            <person name="Labutti K."/>
            <person name="Lipzen A."/>
            <person name="Ng V."/>
            <person name="Sandor L."/>
            <person name="Barry K."/>
            <person name="Martinez A.T."/>
            <person name="Xiao Y."/>
            <person name="Gibbons J.G."/>
            <person name="Terashima K."/>
            <person name="Hibbett D.S."/>
            <person name="Grigoriev I.V."/>
        </authorList>
    </citation>
    <scope>NUCLEOTIDE SEQUENCE</scope>
    <source>
        <strain evidence="1">TFB10291</strain>
    </source>
</reference>
<dbReference type="Proteomes" id="UP001163798">
    <property type="component" value="Unassembled WGS sequence"/>
</dbReference>
<organism evidence="1 2">
    <name type="scientific">Lentinula aff. detonsa</name>
    <dbReference type="NCBI Taxonomy" id="2804958"/>
    <lineage>
        <taxon>Eukaryota</taxon>
        <taxon>Fungi</taxon>
        <taxon>Dikarya</taxon>
        <taxon>Basidiomycota</taxon>
        <taxon>Agaricomycotina</taxon>
        <taxon>Agaricomycetes</taxon>
        <taxon>Agaricomycetidae</taxon>
        <taxon>Agaricales</taxon>
        <taxon>Marasmiineae</taxon>
        <taxon>Omphalotaceae</taxon>
        <taxon>Lentinula</taxon>
    </lineage>
</organism>
<dbReference type="AlphaFoldDB" id="A0AA38KU30"/>
<dbReference type="EMBL" id="MU793556">
    <property type="protein sequence ID" value="KAJ3781467.1"/>
    <property type="molecule type" value="Genomic_DNA"/>
</dbReference>
<proteinExistence type="predicted"/>